<dbReference type="EMBL" id="ADEG01000045">
    <property type="protein sequence ID" value="EFA92255.1"/>
    <property type="molecule type" value="Genomic_DNA"/>
</dbReference>
<feature type="domain" description="Peptidase M6-like" evidence="2">
    <location>
        <begin position="184"/>
        <end position="401"/>
    </location>
</feature>
<dbReference type="STRING" id="679190.HMPREF0650_0718"/>
<proteinExistence type="predicted"/>
<dbReference type="GO" id="GO:0006508">
    <property type="term" value="P:proteolysis"/>
    <property type="evidence" value="ECO:0007669"/>
    <property type="project" value="UniProtKB-KW"/>
</dbReference>
<feature type="coiled-coil region" evidence="1">
    <location>
        <begin position="109"/>
        <end position="136"/>
    </location>
</feature>
<reference evidence="3 4" key="1">
    <citation type="submission" date="2009-12" db="EMBL/GenBank/DDBJ databases">
        <title>Genome Sequence of Prevotella buccalis ATCC 35310.</title>
        <authorList>
            <person name="Durkin A.S."/>
            <person name="Madupu R."/>
            <person name="Torralba M."/>
            <person name="Methe B."/>
            <person name="Sutton G."/>
            <person name="Strausberg R.L."/>
            <person name="Nelson K.E."/>
        </authorList>
    </citation>
    <scope>NUCLEOTIDE SEQUENCE [LARGE SCALE GENOMIC DNA]</scope>
    <source>
        <strain evidence="3 4">ATCC 35310</strain>
    </source>
</reference>
<dbReference type="PANTHER" id="PTHR41775:SF1">
    <property type="entry name" value="PEPTIDASE M6-LIKE DOMAIN-CONTAINING PROTEIN"/>
    <property type="match status" value="1"/>
</dbReference>
<dbReference type="InterPro" id="IPR008757">
    <property type="entry name" value="Peptidase_M6-like_domain"/>
</dbReference>
<dbReference type="AlphaFoldDB" id="D1W554"/>
<keyword evidence="1" id="KW-0175">Coiled coil</keyword>
<evidence type="ECO:0000259" key="2">
    <source>
        <dbReference type="Pfam" id="PF05547"/>
    </source>
</evidence>
<dbReference type="EC" id="3.4.24.-" evidence="3"/>
<name>D1W554_9BACT</name>
<dbReference type="PANTHER" id="PTHR41775">
    <property type="entry name" value="SECRETED PROTEIN-RELATED"/>
    <property type="match status" value="1"/>
</dbReference>
<dbReference type="Pfam" id="PF05547">
    <property type="entry name" value="Peptidase_M6"/>
    <property type="match status" value="1"/>
</dbReference>
<keyword evidence="3" id="KW-0378">Hydrolase</keyword>
<evidence type="ECO:0000256" key="1">
    <source>
        <dbReference type="SAM" id="Coils"/>
    </source>
</evidence>
<keyword evidence="4" id="KW-1185">Reference proteome</keyword>
<keyword evidence="3" id="KW-0482">Metalloprotease</keyword>
<dbReference type="eggNOG" id="COG4412">
    <property type="taxonomic scope" value="Bacteria"/>
</dbReference>
<dbReference type="NCBIfam" id="TIGR03296">
    <property type="entry name" value="M6dom_TIGR03296"/>
    <property type="match status" value="1"/>
</dbReference>
<accession>D1W554</accession>
<evidence type="ECO:0000313" key="3">
    <source>
        <dbReference type="EMBL" id="EFA92255.1"/>
    </source>
</evidence>
<evidence type="ECO:0000313" key="4">
    <source>
        <dbReference type="Proteomes" id="UP000005283"/>
    </source>
</evidence>
<dbReference type="GO" id="GO:0008237">
    <property type="term" value="F:metallopeptidase activity"/>
    <property type="evidence" value="ECO:0007669"/>
    <property type="project" value="UniProtKB-KW"/>
</dbReference>
<sequence>MVENKTKPIDIQNYFRTFAHGKKHTIQMKKLLFIILALILSVCSWAAKAWRMPLIVTQPDGTTLQVYQHGDEHFNWYSTQDGAILVREQNTFYIAAIDKFGRITASKQLAHEENGRQAAEKELVAAQDKKLFFEQANTQLQTRAMRREPVKSDNTYFPHTGSPKAIVILAAYQDTTFTLPNPRKSFQQFLNGEGHPQDYGHGENRNASSVQQYFKDMSFGTFCPQFDIYGPVTLPHELAYYGGTDPNGGGEKFTELITDACKLMDDSLDFSAYDANNDGYVDLVYVVYAGYGQNMGAKNETMWPKAGTIYPTLTVDDKIVYRSGISNELIGNEKSPKQKMISGIGLFCHEFSHCMGLPDFYPTFADSRGDNQGMEAWSLMDDGEYTANGWCPTAYTAWEREAMGWMNIEELQDAQQVTLENIDEGGKAYRIYTDKEKSKNEYYIIQNIQNKRWNSKLGGHGMMMYRVNYDAQAFSLRNNSVNNIKGKPRMTVIPADSLLFSSYNNKREKYTEQLKGDLFPGVDNVTELTNNTKLPNYQPWTGATLDKPIYNISEKEGIVYFDFLKKFSTQGIVPTFSQQATSDKRIFSIDGKYMGTDKSILPQGIYIIGGKKVYIHPFHY</sequence>
<keyword evidence="3" id="KW-0645">Protease</keyword>
<protein>
    <submittedName>
        <fullName evidence="3">M6 family metalloprotease domain protein</fullName>
        <ecNumber evidence="3">3.4.24.-</ecNumber>
    </submittedName>
</protein>
<comment type="caution">
    <text evidence="3">The sequence shown here is derived from an EMBL/GenBank/DDBJ whole genome shotgun (WGS) entry which is preliminary data.</text>
</comment>
<gene>
    <name evidence="3" type="ORF">HMPREF0650_0718</name>
</gene>
<dbReference type="Proteomes" id="UP000005283">
    <property type="component" value="Unassembled WGS sequence"/>
</dbReference>
<organism evidence="3 4">
    <name type="scientific">Hoylesella buccalis ATCC 35310</name>
    <dbReference type="NCBI Taxonomy" id="679190"/>
    <lineage>
        <taxon>Bacteria</taxon>
        <taxon>Pseudomonadati</taxon>
        <taxon>Bacteroidota</taxon>
        <taxon>Bacteroidia</taxon>
        <taxon>Bacteroidales</taxon>
        <taxon>Prevotellaceae</taxon>
        <taxon>Hoylesella</taxon>
    </lineage>
</organism>